<dbReference type="Gene3D" id="3.30.465.10">
    <property type="match status" value="1"/>
</dbReference>
<dbReference type="InterPro" id="IPR005170">
    <property type="entry name" value="Transptr-assoc_dom"/>
</dbReference>
<dbReference type="PROSITE" id="PS51371">
    <property type="entry name" value="CBS"/>
    <property type="match status" value="2"/>
</dbReference>
<evidence type="ECO:0000256" key="5">
    <source>
        <dbReference type="ARBA" id="ARBA00022989"/>
    </source>
</evidence>
<keyword evidence="5 9" id="KW-1133">Transmembrane helix</keyword>
<dbReference type="GO" id="GO:0005886">
    <property type="term" value="C:plasma membrane"/>
    <property type="evidence" value="ECO:0007669"/>
    <property type="project" value="TreeGrafter"/>
</dbReference>
<feature type="domain" description="CBS" evidence="10">
    <location>
        <begin position="282"/>
        <end position="341"/>
    </location>
</feature>
<comment type="similarity">
    <text evidence="2">Belongs to the UPF0053 family. Hemolysin C subfamily.</text>
</comment>
<accession>A0A1H4E618</accession>
<evidence type="ECO:0000256" key="9">
    <source>
        <dbReference type="PROSITE-ProRule" id="PRU01193"/>
    </source>
</evidence>
<dbReference type="Pfam" id="PF01595">
    <property type="entry name" value="CNNM"/>
    <property type="match status" value="1"/>
</dbReference>
<dbReference type="GO" id="GO:0050660">
    <property type="term" value="F:flavin adenine dinucleotide binding"/>
    <property type="evidence" value="ECO:0007669"/>
    <property type="project" value="InterPro"/>
</dbReference>
<comment type="subcellular location">
    <subcellularLocation>
        <location evidence="1">Membrane</location>
        <topology evidence="1">Multi-pass membrane protein</topology>
    </subcellularLocation>
</comment>
<dbReference type="Proteomes" id="UP000198703">
    <property type="component" value="Unassembled WGS sequence"/>
</dbReference>
<evidence type="ECO:0000313" key="12">
    <source>
        <dbReference type="EMBL" id="SEA80463.1"/>
    </source>
</evidence>
<dbReference type="Pfam" id="PF03471">
    <property type="entry name" value="CorC_HlyC"/>
    <property type="match status" value="1"/>
</dbReference>
<dbReference type="SMART" id="SM01091">
    <property type="entry name" value="CorC_HlyC"/>
    <property type="match status" value="1"/>
</dbReference>
<dbReference type="RefSeq" id="WP_139284097.1">
    <property type="nucleotide sequence ID" value="NZ_FNQM01000012.1"/>
</dbReference>
<dbReference type="OrthoDB" id="9805314at2"/>
<dbReference type="PANTHER" id="PTHR22777">
    <property type="entry name" value="HEMOLYSIN-RELATED"/>
    <property type="match status" value="1"/>
</dbReference>
<evidence type="ECO:0000259" key="11">
    <source>
        <dbReference type="PROSITE" id="PS51846"/>
    </source>
</evidence>
<dbReference type="InterPro" id="IPR036318">
    <property type="entry name" value="FAD-bd_PCMH-like_sf"/>
</dbReference>
<keyword evidence="4" id="KW-0677">Repeat</keyword>
<evidence type="ECO:0000256" key="4">
    <source>
        <dbReference type="ARBA" id="ARBA00022737"/>
    </source>
</evidence>
<keyword evidence="13" id="KW-1185">Reference proteome</keyword>
<sequence length="445" mass="47691">MTIDWTALSDPEIIARLALQLVLFAASATFSMSETCLFSLREADLRRLEDAGRPGGRRLRALLDEPRRLIVSILCGNELINILATINLTGVMLALFGSPEAAGLVNTLVMLPALLILCEITPKTVAVTAPVPIATRIVEPVMTVWVRIVAPLRWLVRLASDRITTALIGESREERNLLSTDDFEAFLRDVEGEGAVSAGERRLIVNLIEAVDTPITQIMVPRPQVAFLSADLPPAEMLEAFRRLRHRRVPVYRRTRDAIVGFLREERVLEACAAAAPGVPTIEALLAPASFAPTTQTVGELAETFKNGDHHAVLVVNEFGGVDGLVSADDVFGYLTRGQAVYLEAHADIAEPAPGVFRCAGLTPIGALRRATGLPLESADAVATVGGLILALMRRLPKVGETVADGGVAFRVEAMSDLLVTDVLIAPEGHPVLDEPAAPPGEEAA</sequence>
<dbReference type="InterPro" id="IPR044751">
    <property type="entry name" value="Ion_transp-like_CBS"/>
</dbReference>
<keyword evidence="3 9" id="KW-0812">Transmembrane</keyword>
<dbReference type="InterPro" id="IPR046342">
    <property type="entry name" value="CBS_dom_sf"/>
</dbReference>
<reference evidence="12 13" key="1">
    <citation type="submission" date="2016-10" db="EMBL/GenBank/DDBJ databases">
        <authorList>
            <person name="de Groot N.N."/>
        </authorList>
    </citation>
    <scope>NUCLEOTIDE SEQUENCE [LARGE SCALE GENOMIC DNA]</scope>
    <source>
        <strain evidence="12 13">DSM 15345</strain>
    </source>
</reference>
<dbReference type="AlphaFoldDB" id="A0A1H4E618"/>
<evidence type="ECO:0000256" key="3">
    <source>
        <dbReference type="ARBA" id="ARBA00022692"/>
    </source>
</evidence>
<dbReference type="InterPro" id="IPR000644">
    <property type="entry name" value="CBS_dom"/>
</dbReference>
<evidence type="ECO:0000256" key="7">
    <source>
        <dbReference type="ARBA" id="ARBA00023136"/>
    </source>
</evidence>
<dbReference type="STRING" id="89524.SAMN05444370_11269"/>
<dbReference type="Gene3D" id="3.10.580.10">
    <property type="entry name" value="CBS-domain"/>
    <property type="match status" value="1"/>
</dbReference>
<dbReference type="InterPro" id="IPR016169">
    <property type="entry name" value="FAD-bd_PCMH_sub2"/>
</dbReference>
<dbReference type="InterPro" id="IPR002550">
    <property type="entry name" value="CNNM"/>
</dbReference>
<keyword evidence="6 8" id="KW-0129">CBS domain</keyword>
<proteinExistence type="inferred from homology"/>
<feature type="domain" description="CBS" evidence="10">
    <location>
        <begin position="219"/>
        <end position="281"/>
    </location>
</feature>
<evidence type="ECO:0000256" key="2">
    <source>
        <dbReference type="ARBA" id="ARBA00006446"/>
    </source>
</evidence>
<dbReference type="SUPFAM" id="SSF54631">
    <property type="entry name" value="CBS-domain pair"/>
    <property type="match status" value="1"/>
</dbReference>
<evidence type="ECO:0000256" key="1">
    <source>
        <dbReference type="ARBA" id="ARBA00004141"/>
    </source>
</evidence>
<evidence type="ECO:0000259" key="10">
    <source>
        <dbReference type="PROSITE" id="PS51371"/>
    </source>
</evidence>
<keyword evidence="7 9" id="KW-0472">Membrane</keyword>
<protein>
    <submittedName>
        <fullName evidence="12">Hemolysin, contains CBS domains</fullName>
    </submittedName>
</protein>
<dbReference type="Pfam" id="PF00571">
    <property type="entry name" value="CBS"/>
    <property type="match status" value="2"/>
</dbReference>
<dbReference type="SUPFAM" id="SSF56176">
    <property type="entry name" value="FAD-binding/transporter-associated domain-like"/>
    <property type="match status" value="1"/>
</dbReference>
<evidence type="ECO:0000256" key="6">
    <source>
        <dbReference type="ARBA" id="ARBA00023122"/>
    </source>
</evidence>
<dbReference type="PROSITE" id="PS51846">
    <property type="entry name" value="CNNM"/>
    <property type="match status" value="1"/>
</dbReference>
<organism evidence="12 13">
    <name type="scientific">Rubrimonas cliftonensis</name>
    <dbReference type="NCBI Taxonomy" id="89524"/>
    <lineage>
        <taxon>Bacteria</taxon>
        <taxon>Pseudomonadati</taxon>
        <taxon>Pseudomonadota</taxon>
        <taxon>Alphaproteobacteria</taxon>
        <taxon>Rhodobacterales</taxon>
        <taxon>Paracoccaceae</taxon>
        <taxon>Rubrimonas</taxon>
    </lineage>
</organism>
<dbReference type="CDD" id="cd04590">
    <property type="entry name" value="CBS_pair_CorC_HlyC_assoc"/>
    <property type="match status" value="1"/>
</dbReference>
<evidence type="ECO:0000256" key="8">
    <source>
        <dbReference type="PROSITE-ProRule" id="PRU00703"/>
    </source>
</evidence>
<name>A0A1H4E618_9RHOB</name>
<evidence type="ECO:0000313" key="13">
    <source>
        <dbReference type="Proteomes" id="UP000198703"/>
    </source>
</evidence>
<dbReference type="EMBL" id="FNQM01000012">
    <property type="protein sequence ID" value="SEA80463.1"/>
    <property type="molecule type" value="Genomic_DNA"/>
</dbReference>
<dbReference type="PANTHER" id="PTHR22777:SF17">
    <property type="entry name" value="UPF0053 PROTEIN SLL0260"/>
    <property type="match status" value="1"/>
</dbReference>
<feature type="domain" description="CNNM transmembrane" evidence="11">
    <location>
        <begin position="9"/>
        <end position="200"/>
    </location>
</feature>
<gene>
    <name evidence="12" type="ORF">SAMN05444370_11269</name>
</gene>